<sequence length="295" mass="33850">MNLTCLEKGPSDAAFIALSSWFALSGLAAVFGNTVVLWLFYKSKSLRTVSNRFLVSLSVADLLVGAVVEPIFLVEYLTQSVDNQNVIHFFWIHSTAATTWNLCCVSVDRFAAIRFPLSYQMILTKKRCCVVITVIWVISLFLPFTIMFVKNEATDHHAELWLSFAFILFVFPIIVVFFCYICIFKTANKQYKRVKKDYQHGDDSSRRALNNFKAIKTVGLVLGVFIVTWMPSLILALVTYYYRKTEHEQCEEQELHSMALPWAEAAAFTSSAINPLIYYFRNGEFCQAFRNTFNF</sequence>
<comment type="similarity">
    <text evidence="9">Belongs to the G-protein coupled receptor 1 family.</text>
</comment>
<feature type="transmembrane region" description="Helical" evidence="10">
    <location>
        <begin position="161"/>
        <end position="183"/>
    </location>
</feature>
<gene>
    <name evidence="12" type="ORF">PMEA_00033154</name>
</gene>
<dbReference type="GO" id="GO:0004930">
    <property type="term" value="F:G protein-coupled receptor activity"/>
    <property type="evidence" value="ECO:0007669"/>
    <property type="project" value="UniProtKB-KW"/>
</dbReference>
<reference evidence="12 13" key="1">
    <citation type="submission" date="2022-05" db="EMBL/GenBank/DDBJ databases">
        <authorList>
            <consortium name="Genoscope - CEA"/>
            <person name="William W."/>
        </authorList>
    </citation>
    <scope>NUCLEOTIDE SEQUENCE [LARGE SCALE GENOMIC DNA]</scope>
</reference>
<feature type="domain" description="G-protein coupled receptors family 1 profile" evidence="11">
    <location>
        <begin position="32"/>
        <end position="278"/>
    </location>
</feature>
<proteinExistence type="inferred from homology"/>
<keyword evidence="8 9" id="KW-0807">Transducer</keyword>
<evidence type="ECO:0000313" key="13">
    <source>
        <dbReference type="Proteomes" id="UP001159428"/>
    </source>
</evidence>
<evidence type="ECO:0000256" key="10">
    <source>
        <dbReference type="SAM" id="Phobius"/>
    </source>
</evidence>
<organism evidence="12 13">
    <name type="scientific">Pocillopora meandrina</name>
    <dbReference type="NCBI Taxonomy" id="46732"/>
    <lineage>
        <taxon>Eukaryota</taxon>
        <taxon>Metazoa</taxon>
        <taxon>Cnidaria</taxon>
        <taxon>Anthozoa</taxon>
        <taxon>Hexacorallia</taxon>
        <taxon>Scleractinia</taxon>
        <taxon>Astrocoeniina</taxon>
        <taxon>Pocilloporidae</taxon>
        <taxon>Pocillopora</taxon>
    </lineage>
</organism>
<protein>
    <recommendedName>
        <fullName evidence="11">G-protein coupled receptors family 1 profile domain-containing protein</fullName>
    </recommendedName>
</protein>
<dbReference type="CDD" id="cd00637">
    <property type="entry name" value="7tm_classA_rhodopsin-like"/>
    <property type="match status" value="1"/>
</dbReference>
<keyword evidence="6 10" id="KW-0472">Membrane</keyword>
<keyword evidence="2" id="KW-1003">Cell membrane</keyword>
<keyword evidence="7 9" id="KW-0675">Receptor</keyword>
<dbReference type="PRINTS" id="PR00237">
    <property type="entry name" value="GPCRRHODOPSN"/>
</dbReference>
<keyword evidence="13" id="KW-1185">Reference proteome</keyword>
<evidence type="ECO:0000256" key="4">
    <source>
        <dbReference type="ARBA" id="ARBA00022989"/>
    </source>
</evidence>
<dbReference type="SUPFAM" id="SSF81321">
    <property type="entry name" value="Family A G protein-coupled receptor-like"/>
    <property type="match status" value="1"/>
</dbReference>
<dbReference type="InterPro" id="IPR000276">
    <property type="entry name" value="GPCR_Rhodpsn"/>
</dbReference>
<feature type="transmembrane region" description="Helical" evidence="10">
    <location>
        <begin position="53"/>
        <end position="74"/>
    </location>
</feature>
<dbReference type="Pfam" id="PF00001">
    <property type="entry name" value="7tm_1"/>
    <property type="match status" value="1"/>
</dbReference>
<evidence type="ECO:0000256" key="3">
    <source>
        <dbReference type="ARBA" id="ARBA00022692"/>
    </source>
</evidence>
<feature type="transmembrane region" description="Helical" evidence="10">
    <location>
        <begin position="86"/>
        <end position="107"/>
    </location>
</feature>
<evidence type="ECO:0000256" key="7">
    <source>
        <dbReference type="ARBA" id="ARBA00023170"/>
    </source>
</evidence>
<evidence type="ECO:0000256" key="1">
    <source>
        <dbReference type="ARBA" id="ARBA00004651"/>
    </source>
</evidence>
<dbReference type="PANTHER" id="PTHR24249">
    <property type="entry name" value="HISTAMINE RECEPTOR-RELATED G-PROTEIN COUPLED RECEPTOR"/>
    <property type="match status" value="1"/>
</dbReference>
<dbReference type="AlphaFoldDB" id="A0AAU9W7V4"/>
<evidence type="ECO:0000259" key="11">
    <source>
        <dbReference type="PROSITE" id="PS50262"/>
    </source>
</evidence>
<name>A0AAU9W7V4_9CNID</name>
<evidence type="ECO:0000256" key="6">
    <source>
        <dbReference type="ARBA" id="ARBA00023136"/>
    </source>
</evidence>
<dbReference type="InterPro" id="IPR017452">
    <property type="entry name" value="GPCR_Rhodpsn_7TM"/>
</dbReference>
<dbReference type="GO" id="GO:0005886">
    <property type="term" value="C:plasma membrane"/>
    <property type="evidence" value="ECO:0007669"/>
    <property type="project" value="UniProtKB-SubCell"/>
</dbReference>
<feature type="non-terminal residue" evidence="12">
    <location>
        <position position="295"/>
    </location>
</feature>
<dbReference type="PROSITE" id="PS00237">
    <property type="entry name" value="G_PROTEIN_RECEP_F1_1"/>
    <property type="match status" value="1"/>
</dbReference>
<evidence type="ECO:0000256" key="5">
    <source>
        <dbReference type="ARBA" id="ARBA00023040"/>
    </source>
</evidence>
<comment type="subcellular location">
    <subcellularLocation>
        <location evidence="1">Cell membrane</location>
        <topology evidence="1">Multi-pass membrane protein</topology>
    </subcellularLocation>
</comment>
<feature type="transmembrane region" description="Helical" evidence="10">
    <location>
        <begin position="20"/>
        <end position="41"/>
    </location>
</feature>
<dbReference type="InterPro" id="IPR050569">
    <property type="entry name" value="TAAR"/>
</dbReference>
<dbReference type="Gene3D" id="1.20.1070.10">
    <property type="entry name" value="Rhodopsin 7-helix transmembrane proteins"/>
    <property type="match status" value="1"/>
</dbReference>
<dbReference type="EMBL" id="CALNXJ010000008">
    <property type="protein sequence ID" value="CAH3046219.1"/>
    <property type="molecule type" value="Genomic_DNA"/>
</dbReference>
<dbReference type="PANTHER" id="PTHR24249:SF372">
    <property type="entry name" value="G-PROTEIN COUPLED RECEPTORS FAMILY 1 PROFILE DOMAIN-CONTAINING PROTEIN"/>
    <property type="match status" value="1"/>
</dbReference>
<feature type="transmembrane region" description="Helical" evidence="10">
    <location>
        <begin position="128"/>
        <end position="149"/>
    </location>
</feature>
<keyword evidence="3 9" id="KW-0812">Transmembrane</keyword>
<dbReference type="PROSITE" id="PS50262">
    <property type="entry name" value="G_PROTEIN_RECEP_F1_2"/>
    <property type="match status" value="1"/>
</dbReference>
<accession>A0AAU9W7V4</accession>
<dbReference type="SMART" id="SM01381">
    <property type="entry name" value="7TM_GPCR_Srsx"/>
    <property type="match status" value="1"/>
</dbReference>
<evidence type="ECO:0000256" key="8">
    <source>
        <dbReference type="ARBA" id="ARBA00023224"/>
    </source>
</evidence>
<keyword evidence="4 10" id="KW-1133">Transmembrane helix</keyword>
<comment type="caution">
    <text evidence="12">The sequence shown here is derived from an EMBL/GenBank/DDBJ whole genome shotgun (WGS) entry which is preliminary data.</text>
</comment>
<feature type="transmembrane region" description="Helical" evidence="10">
    <location>
        <begin position="217"/>
        <end position="242"/>
    </location>
</feature>
<feature type="transmembrane region" description="Helical" evidence="10">
    <location>
        <begin position="262"/>
        <end position="280"/>
    </location>
</feature>
<evidence type="ECO:0000256" key="2">
    <source>
        <dbReference type="ARBA" id="ARBA00022475"/>
    </source>
</evidence>
<keyword evidence="5 9" id="KW-0297">G-protein coupled receptor</keyword>
<dbReference type="Proteomes" id="UP001159428">
    <property type="component" value="Unassembled WGS sequence"/>
</dbReference>
<evidence type="ECO:0000313" key="12">
    <source>
        <dbReference type="EMBL" id="CAH3046219.1"/>
    </source>
</evidence>
<evidence type="ECO:0000256" key="9">
    <source>
        <dbReference type="RuleBase" id="RU000688"/>
    </source>
</evidence>